<organism evidence="2 3">
    <name type="scientific">Sandaracinus amylolyticus</name>
    <dbReference type="NCBI Taxonomy" id="927083"/>
    <lineage>
        <taxon>Bacteria</taxon>
        <taxon>Pseudomonadati</taxon>
        <taxon>Myxococcota</taxon>
        <taxon>Polyangia</taxon>
        <taxon>Polyangiales</taxon>
        <taxon>Sandaracinaceae</taxon>
        <taxon>Sandaracinus</taxon>
    </lineage>
</organism>
<evidence type="ECO:0000313" key="3">
    <source>
        <dbReference type="Proteomes" id="UP000034883"/>
    </source>
</evidence>
<gene>
    <name evidence="2" type="ORF">DB32_001499</name>
</gene>
<dbReference type="PANTHER" id="PTHR46825">
    <property type="entry name" value="D-ALANYL-D-ALANINE-CARBOXYPEPTIDASE/ENDOPEPTIDASE AMPH"/>
    <property type="match status" value="1"/>
</dbReference>
<dbReference type="RefSeq" id="WP_053231703.1">
    <property type="nucleotide sequence ID" value="NZ_CP011125.1"/>
</dbReference>
<evidence type="ECO:0000313" key="2">
    <source>
        <dbReference type="EMBL" id="AKF04350.1"/>
    </source>
</evidence>
<sequence length="387" mass="40239">MRSHSPARSSFVLGVFTSLGLVVGCTSETPTFDTATVSRFESALASTQTSEGSAGTLMLVEDGAGRRWVGATGAADLEADTPATEDTLFRSASIAKTFTGALVLSLHEEGLLSIDDPISTYVPRVPRGDEITLRMLLQHTSGIVSYTRTPPYQEALASDRTRTFTADELIDMAIAEPADFPPGAAWNYSNTGYILLGVAVESVVGRSIADECTARFFVPLGMTDTRALSSGTPDALWSSYVPGGAAGPAAVVTPTSYAADGGYVTSLHDMAIWAREFLGGRLHRRETLALADVPAGGAVLEGVAQAYGYETGGYGMGYVVALDPALGDVRLGAGNTDGARTFVGYSTDADVGFVVAVNVGEGAAPLVETLSAARPLLAAVRETFGSR</sequence>
<reference evidence="2 3" key="1">
    <citation type="submission" date="2015-03" db="EMBL/GenBank/DDBJ databases">
        <title>Genome assembly of Sandaracinus amylolyticus DSM 53668.</title>
        <authorList>
            <person name="Sharma G."/>
            <person name="Subramanian S."/>
        </authorList>
    </citation>
    <scope>NUCLEOTIDE SEQUENCE [LARGE SCALE GENOMIC DNA]</scope>
    <source>
        <strain evidence="2 3">DSM 53668</strain>
    </source>
</reference>
<protein>
    <submittedName>
        <fullName evidence="2">Beta-lactamase</fullName>
    </submittedName>
</protein>
<dbReference type="PANTHER" id="PTHR46825:SF7">
    <property type="entry name" value="D-ALANYL-D-ALANINE CARBOXYPEPTIDASE"/>
    <property type="match status" value="1"/>
</dbReference>
<dbReference type="InterPro" id="IPR050491">
    <property type="entry name" value="AmpC-like"/>
</dbReference>
<dbReference type="KEGG" id="samy:DB32_001499"/>
<dbReference type="PROSITE" id="PS51257">
    <property type="entry name" value="PROKAR_LIPOPROTEIN"/>
    <property type="match status" value="1"/>
</dbReference>
<dbReference type="AlphaFoldDB" id="A0A0F6W0H8"/>
<keyword evidence="3" id="KW-1185">Reference proteome</keyword>
<dbReference type="SUPFAM" id="SSF56601">
    <property type="entry name" value="beta-lactamase/transpeptidase-like"/>
    <property type="match status" value="1"/>
</dbReference>
<dbReference type="Gene3D" id="3.40.710.10">
    <property type="entry name" value="DD-peptidase/beta-lactamase superfamily"/>
    <property type="match status" value="1"/>
</dbReference>
<dbReference type="STRING" id="927083.DB32_001499"/>
<feature type="domain" description="Beta-lactamase-related" evidence="1">
    <location>
        <begin position="51"/>
        <end position="363"/>
    </location>
</feature>
<dbReference type="Pfam" id="PF00144">
    <property type="entry name" value="Beta-lactamase"/>
    <property type="match status" value="1"/>
</dbReference>
<name>A0A0F6W0H8_9BACT</name>
<dbReference type="Proteomes" id="UP000034883">
    <property type="component" value="Chromosome"/>
</dbReference>
<dbReference type="OrthoDB" id="5524666at2"/>
<accession>A0A0F6W0H8</accession>
<evidence type="ECO:0000259" key="1">
    <source>
        <dbReference type="Pfam" id="PF00144"/>
    </source>
</evidence>
<proteinExistence type="predicted"/>
<dbReference type="InterPro" id="IPR001466">
    <property type="entry name" value="Beta-lactam-related"/>
</dbReference>
<dbReference type="InterPro" id="IPR012338">
    <property type="entry name" value="Beta-lactam/transpept-like"/>
</dbReference>
<dbReference type="EMBL" id="CP011125">
    <property type="protein sequence ID" value="AKF04350.1"/>
    <property type="molecule type" value="Genomic_DNA"/>
</dbReference>